<dbReference type="GO" id="GO:0031123">
    <property type="term" value="P:RNA 3'-end processing"/>
    <property type="evidence" value="ECO:0007669"/>
    <property type="project" value="TreeGrafter"/>
</dbReference>
<dbReference type="SUPFAM" id="SSF81301">
    <property type="entry name" value="Nucleotidyltransferase"/>
    <property type="match status" value="1"/>
</dbReference>
<feature type="transmembrane region" description="Helical" evidence="1">
    <location>
        <begin position="345"/>
        <end position="366"/>
    </location>
</feature>
<protein>
    <recommendedName>
        <fullName evidence="2">Poly(A) RNA polymerase mitochondrial-like central palm domain-containing protein</fullName>
    </recommendedName>
</protein>
<organism evidence="3 4">
    <name type="scientific">Blastocystis sp. subtype 1 (strain ATCC 50177 / NandII)</name>
    <dbReference type="NCBI Taxonomy" id="478820"/>
    <lineage>
        <taxon>Eukaryota</taxon>
        <taxon>Sar</taxon>
        <taxon>Stramenopiles</taxon>
        <taxon>Bigyra</taxon>
        <taxon>Opalozoa</taxon>
        <taxon>Opalinata</taxon>
        <taxon>Blastocystidae</taxon>
        <taxon>Blastocystis</taxon>
    </lineage>
</organism>
<dbReference type="Proteomes" id="UP000078348">
    <property type="component" value="Unassembled WGS sequence"/>
</dbReference>
<dbReference type="AlphaFoldDB" id="A0A196SN94"/>
<dbReference type="InterPro" id="IPR054708">
    <property type="entry name" value="MTPAP-like_central"/>
</dbReference>
<accession>A0A196SN94</accession>
<dbReference type="InterPro" id="IPR045862">
    <property type="entry name" value="Trf4-like"/>
</dbReference>
<keyword evidence="1" id="KW-1133">Transmembrane helix</keyword>
<proteinExistence type="predicted"/>
<keyword evidence="1" id="KW-0812">Transmembrane</keyword>
<dbReference type="Gene3D" id="3.30.460.10">
    <property type="entry name" value="Beta Polymerase, domain 2"/>
    <property type="match status" value="1"/>
</dbReference>
<dbReference type="GO" id="GO:0005730">
    <property type="term" value="C:nucleolus"/>
    <property type="evidence" value="ECO:0007669"/>
    <property type="project" value="TreeGrafter"/>
</dbReference>
<dbReference type="GO" id="GO:1990817">
    <property type="term" value="F:poly(A) RNA polymerase activity"/>
    <property type="evidence" value="ECO:0007669"/>
    <property type="project" value="InterPro"/>
</dbReference>
<dbReference type="PANTHER" id="PTHR23092:SF15">
    <property type="entry name" value="INACTIVE NON-CANONICAL POLY(A) RNA POLYMERASE PROTEIN TRF4-2-RELATED"/>
    <property type="match status" value="1"/>
</dbReference>
<reference evidence="3 4" key="1">
    <citation type="submission" date="2016-05" db="EMBL/GenBank/DDBJ databases">
        <title>Nuclear genome of Blastocystis sp. subtype 1 NandII.</title>
        <authorList>
            <person name="Gentekaki E."/>
            <person name="Curtis B."/>
            <person name="Stairs C."/>
            <person name="Eme L."/>
            <person name="Herman E."/>
            <person name="Klimes V."/>
            <person name="Arias M.C."/>
            <person name="Elias M."/>
            <person name="Hilliou F."/>
            <person name="Klute M."/>
            <person name="Malik S.-B."/>
            <person name="Pightling A."/>
            <person name="Rachubinski R."/>
            <person name="Salas D."/>
            <person name="Schlacht A."/>
            <person name="Suga H."/>
            <person name="Archibald J."/>
            <person name="Ball S.G."/>
            <person name="Clark G."/>
            <person name="Dacks J."/>
            <person name="Van Der Giezen M."/>
            <person name="Tsaousis A."/>
            <person name="Roger A."/>
        </authorList>
    </citation>
    <scope>NUCLEOTIDE SEQUENCE [LARGE SCALE GENOMIC DNA]</scope>
    <source>
        <strain evidence="4">ATCC 50177 / NandII</strain>
    </source>
</reference>
<dbReference type="EMBL" id="LXWW01000022">
    <property type="protein sequence ID" value="OAO17667.1"/>
    <property type="molecule type" value="Genomic_DNA"/>
</dbReference>
<evidence type="ECO:0000256" key="1">
    <source>
        <dbReference type="SAM" id="Phobius"/>
    </source>
</evidence>
<sequence>MDELAGESFPDNAIPEWVLSVSYPDEDVSPMLKLNTEMKALWKWLSLSKEEIRLRKGIVEELKSIIGACLTDAHFETVGSLMSGMSLPDSNIDVVIITNNVRADALKVVNALTVSTKYQEILQTVESENAISIECKQSYSGISVHLELMPECNTSFSSFIHYAKRVSAFKPLYMVFRHFLKQSNIPSDGNHNMLIYLLLIYYLQISLGGKTESLGIGDLFLGVVDAVYRSQLLSLSTNQNGFSFLKYVRSVEPKLGIHLDVSSKNVQRILKRITLLCENASKTLHYCVDAPHFDGWVSVNVFRDYPRITASMQESSYTRLVRGEKKYSVGGSGRRSMSKDDNLKLILILITLLIITLLFIIVIMYLKATATKQQKAPQIVLGSFIEGREVYI</sequence>
<gene>
    <name evidence="3" type="ORF">AV274_0609</name>
</gene>
<dbReference type="GO" id="GO:0043634">
    <property type="term" value="P:polyadenylation-dependent ncRNA catabolic process"/>
    <property type="evidence" value="ECO:0007669"/>
    <property type="project" value="TreeGrafter"/>
</dbReference>
<dbReference type="InterPro" id="IPR043519">
    <property type="entry name" value="NT_sf"/>
</dbReference>
<dbReference type="Gene3D" id="1.10.1410.10">
    <property type="match status" value="1"/>
</dbReference>
<dbReference type="Pfam" id="PF22600">
    <property type="entry name" value="MTPAP-like_central"/>
    <property type="match status" value="1"/>
</dbReference>
<feature type="domain" description="Poly(A) RNA polymerase mitochondrial-like central palm" evidence="2">
    <location>
        <begin position="34"/>
        <end position="123"/>
    </location>
</feature>
<name>A0A196SN94_BLAHN</name>
<evidence type="ECO:0000313" key="3">
    <source>
        <dbReference type="EMBL" id="OAO17667.1"/>
    </source>
</evidence>
<dbReference type="OrthoDB" id="273917at2759"/>
<dbReference type="PANTHER" id="PTHR23092">
    <property type="entry name" value="POLY(A) RNA POLYMERASE"/>
    <property type="match status" value="1"/>
</dbReference>
<keyword evidence="1" id="KW-0472">Membrane</keyword>
<keyword evidence="4" id="KW-1185">Reference proteome</keyword>
<evidence type="ECO:0000313" key="4">
    <source>
        <dbReference type="Proteomes" id="UP000078348"/>
    </source>
</evidence>
<evidence type="ECO:0000259" key="2">
    <source>
        <dbReference type="Pfam" id="PF22600"/>
    </source>
</evidence>
<dbReference type="STRING" id="478820.A0A196SN94"/>
<dbReference type="GO" id="GO:0003729">
    <property type="term" value="F:mRNA binding"/>
    <property type="evidence" value="ECO:0007669"/>
    <property type="project" value="TreeGrafter"/>
</dbReference>
<comment type="caution">
    <text evidence="3">The sequence shown here is derived from an EMBL/GenBank/DDBJ whole genome shotgun (WGS) entry which is preliminary data.</text>
</comment>
<dbReference type="GO" id="GO:0031499">
    <property type="term" value="C:TRAMP complex"/>
    <property type="evidence" value="ECO:0007669"/>
    <property type="project" value="TreeGrafter"/>
</dbReference>